<keyword evidence="9" id="KW-1185">Reference proteome</keyword>
<dbReference type="SUPFAM" id="SSF88946">
    <property type="entry name" value="Sigma2 domain of RNA polymerase sigma factors"/>
    <property type="match status" value="1"/>
</dbReference>
<dbReference type="Pfam" id="PF08281">
    <property type="entry name" value="Sigma70_r4_2"/>
    <property type="match status" value="1"/>
</dbReference>
<dbReference type="Gene3D" id="1.10.1740.10">
    <property type="match status" value="1"/>
</dbReference>
<accession>A0ABN2FJ76</accession>
<sequence length="290" mass="31321">MQEDNWLAARFEENRHHLRAVAYRMLGSQQEAEDAVQESWIRLSRSDTGSIDNLGGWLTTVVGRICLDMLRLRRGRPEQAVGEHSPALTDHDVPDPELEAVQADSVGLALLVVLETLTPAERLAFVLHDMFAVPFDDIAPIVGRSPAAARQLASRARRRVQGAPEVPDTDSTRQREIVGAFLAASRGGDFEALLEMLDPGVVLRADDTVVAMGGAVAMVRGAAAVAETFSGRAKAAKLALVDGLAGLVWAHRGEPQVVFAFTVTDGRITAIQLLADAEYLREVEVTALEA</sequence>
<dbReference type="InterPro" id="IPR032710">
    <property type="entry name" value="NTF2-like_dom_sf"/>
</dbReference>
<dbReference type="InterPro" id="IPR007627">
    <property type="entry name" value="RNA_pol_sigma70_r2"/>
</dbReference>
<dbReference type="EMBL" id="BAAANE010000007">
    <property type="protein sequence ID" value="GAA1647477.1"/>
    <property type="molecule type" value="Genomic_DNA"/>
</dbReference>
<evidence type="ECO:0000259" key="7">
    <source>
        <dbReference type="Pfam" id="PF08281"/>
    </source>
</evidence>
<gene>
    <name evidence="8" type="ORF">GCM10009744_43420</name>
</gene>
<dbReference type="SUPFAM" id="SSF54427">
    <property type="entry name" value="NTF2-like"/>
    <property type="match status" value="1"/>
</dbReference>
<dbReference type="Gene3D" id="3.10.450.50">
    <property type="match status" value="1"/>
</dbReference>
<dbReference type="NCBIfam" id="TIGR02937">
    <property type="entry name" value="sigma70-ECF"/>
    <property type="match status" value="1"/>
</dbReference>
<dbReference type="PANTHER" id="PTHR30173">
    <property type="entry name" value="SIGMA 19 FACTOR"/>
    <property type="match status" value="1"/>
</dbReference>
<dbReference type="InterPro" id="IPR013249">
    <property type="entry name" value="RNA_pol_sigma70_r4_t2"/>
</dbReference>
<evidence type="ECO:0000313" key="9">
    <source>
        <dbReference type="Proteomes" id="UP001501319"/>
    </source>
</evidence>
<dbReference type="InterPro" id="IPR013324">
    <property type="entry name" value="RNA_pol_sigma_r3/r4-like"/>
</dbReference>
<evidence type="ECO:0000256" key="4">
    <source>
        <dbReference type="ARBA" id="ARBA00023082"/>
    </source>
</evidence>
<evidence type="ECO:0000256" key="5">
    <source>
        <dbReference type="ARBA" id="ARBA00023163"/>
    </source>
</evidence>
<dbReference type="InterPro" id="IPR014284">
    <property type="entry name" value="RNA_pol_sigma-70_dom"/>
</dbReference>
<dbReference type="InterPro" id="IPR052704">
    <property type="entry name" value="ECF_Sigma-70_Domain"/>
</dbReference>
<evidence type="ECO:0000259" key="6">
    <source>
        <dbReference type="Pfam" id="PF04542"/>
    </source>
</evidence>
<reference evidence="8 9" key="1">
    <citation type="journal article" date="2019" name="Int. J. Syst. Evol. Microbiol.">
        <title>The Global Catalogue of Microorganisms (GCM) 10K type strain sequencing project: providing services to taxonomists for standard genome sequencing and annotation.</title>
        <authorList>
            <consortium name="The Broad Institute Genomics Platform"/>
            <consortium name="The Broad Institute Genome Sequencing Center for Infectious Disease"/>
            <person name="Wu L."/>
            <person name="Ma J."/>
        </authorList>
    </citation>
    <scope>NUCLEOTIDE SEQUENCE [LARGE SCALE GENOMIC DNA]</scope>
    <source>
        <strain evidence="8 9">JCM 14306</strain>
    </source>
</reference>
<comment type="caution">
    <text evidence="8">The sequence shown here is derived from an EMBL/GenBank/DDBJ whole genome shotgun (WGS) entry which is preliminary data.</text>
</comment>
<dbReference type="InterPro" id="IPR013325">
    <property type="entry name" value="RNA_pol_sigma_r2"/>
</dbReference>
<organism evidence="8 9">
    <name type="scientific">Kribbella alba</name>
    <dbReference type="NCBI Taxonomy" id="190197"/>
    <lineage>
        <taxon>Bacteria</taxon>
        <taxon>Bacillati</taxon>
        <taxon>Actinomycetota</taxon>
        <taxon>Actinomycetes</taxon>
        <taxon>Propionibacteriales</taxon>
        <taxon>Kribbellaceae</taxon>
        <taxon>Kribbella</taxon>
    </lineage>
</organism>
<proteinExistence type="inferred from homology"/>
<dbReference type="Gene3D" id="1.10.10.10">
    <property type="entry name" value="Winged helix-like DNA-binding domain superfamily/Winged helix DNA-binding domain"/>
    <property type="match status" value="1"/>
</dbReference>
<comment type="subunit">
    <text evidence="2">Interacts transiently with the RNA polymerase catalytic core formed by RpoA, RpoB, RpoC and RpoZ (2 alpha, 1 beta, 1 beta' and 1 omega subunit) to form the RNA polymerase holoenzyme that can initiate transcription.</text>
</comment>
<dbReference type="InterPro" id="IPR036388">
    <property type="entry name" value="WH-like_DNA-bd_sf"/>
</dbReference>
<feature type="domain" description="RNA polymerase sigma factor 70 region 4 type 2" evidence="7">
    <location>
        <begin position="109"/>
        <end position="159"/>
    </location>
</feature>
<dbReference type="Proteomes" id="UP001501319">
    <property type="component" value="Unassembled WGS sequence"/>
</dbReference>
<dbReference type="Pfam" id="PF04542">
    <property type="entry name" value="Sigma70_r2"/>
    <property type="match status" value="1"/>
</dbReference>
<keyword evidence="3" id="KW-0805">Transcription regulation</keyword>
<evidence type="ECO:0000313" key="8">
    <source>
        <dbReference type="EMBL" id="GAA1647477.1"/>
    </source>
</evidence>
<keyword evidence="4" id="KW-0731">Sigma factor</keyword>
<protein>
    <submittedName>
        <fullName evidence="8">Sigma-70 family RNA polymerase sigma factor</fullName>
    </submittedName>
</protein>
<evidence type="ECO:0000256" key="1">
    <source>
        <dbReference type="ARBA" id="ARBA00010641"/>
    </source>
</evidence>
<keyword evidence="5" id="KW-0804">Transcription</keyword>
<feature type="domain" description="RNA polymerase sigma-70 region 2" evidence="6">
    <location>
        <begin position="11"/>
        <end position="74"/>
    </location>
</feature>
<name>A0ABN2FJ76_9ACTN</name>
<evidence type="ECO:0000256" key="3">
    <source>
        <dbReference type="ARBA" id="ARBA00023015"/>
    </source>
</evidence>
<dbReference type="RefSeq" id="WP_344113685.1">
    <property type="nucleotide sequence ID" value="NZ_BAAANE010000007.1"/>
</dbReference>
<dbReference type="PANTHER" id="PTHR30173:SF43">
    <property type="entry name" value="ECF RNA POLYMERASE SIGMA FACTOR SIGI-RELATED"/>
    <property type="match status" value="1"/>
</dbReference>
<comment type="similarity">
    <text evidence="1">Belongs to the sigma-70 factor family. ECF subfamily.</text>
</comment>
<dbReference type="SUPFAM" id="SSF88659">
    <property type="entry name" value="Sigma3 and sigma4 domains of RNA polymerase sigma factors"/>
    <property type="match status" value="1"/>
</dbReference>
<evidence type="ECO:0000256" key="2">
    <source>
        <dbReference type="ARBA" id="ARBA00011344"/>
    </source>
</evidence>